<evidence type="ECO:0000259" key="3">
    <source>
        <dbReference type="Pfam" id="PF07587"/>
    </source>
</evidence>
<reference evidence="5 6" key="1">
    <citation type="submission" date="2019-02" db="EMBL/GenBank/DDBJ databases">
        <title>Deep-cultivation of Planctomycetes and their phenomic and genomic characterization uncovers novel biology.</title>
        <authorList>
            <person name="Wiegand S."/>
            <person name="Jogler M."/>
            <person name="Boedeker C."/>
            <person name="Pinto D."/>
            <person name="Vollmers J."/>
            <person name="Rivas-Marin E."/>
            <person name="Kohn T."/>
            <person name="Peeters S.H."/>
            <person name="Heuer A."/>
            <person name="Rast P."/>
            <person name="Oberbeckmann S."/>
            <person name="Bunk B."/>
            <person name="Jeske O."/>
            <person name="Meyerdierks A."/>
            <person name="Storesund J.E."/>
            <person name="Kallscheuer N."/>
            <person name="Luecker S."/>
            <person name="Lage O.M."/>
            <person name="Pohl T."/>
            <person name="Merkel B.J."/>
            <person name="Hornburger P."/>
            <person name="Mueller R.-W."/>
            <person name="Bruemmer F."/>
            <person name="Labrenz M."/>
            <person name="Spormann A.M."/>
            <person name="Op Den Camp H."/>
            <person name="Overmann J."/>
            <person name="Amann R."/>
            <person name="Jetten M.S.M."/>
            <person name="Mascher T."/>
            <person name="Medema M.H."/>
            <person name="Devos D.P."/>
            <person name="Kaster A.-K."/>
            <person name="Ovreas L."/>
            <person name="Rohde M."/>
            <person name="Galperin M.Y."/>
            <person name="Jogler C."/>
        </authorList>
    </citation>
    <scope>NUCLEOTIDE SEQUENCE [LARGE SCALE GENOMIC DNA]</scope>
    <source>
        <strain evidence="5 6">KOR42</strain>
    </source>
</reference>
<dbReference type="EMBL" id="SIHI01000001">
    <property type="protein sequence ID" value="TWT58408.1"/>
    <property type="molecule type" value="Genomic_DNA"/>
</dbReference>
<dbReference type="SUPFAM" id="SSF46626">
    <property type="entry name" value="Cytochrome c"/>
    <property type="match status" value="1"/>
</dbReference>
<name>A0A5C5X6K8_9PLAN</name>
<evidence type="ECO:0000259" key="4">
    <source>
        <dbReference type="Pfam" id="PF07635"/>
    </source>
</evidence>
<keyword evidence="6" id="KW-1185">Reference proteome</keyword>
<dbReference type="OrthoDB" id="127107at2"/>
<dbReference type="InterPro" id="IPR011429">
    <property type="entry name" value="Cyt_c_Planctomycete-type"/>
</dbReference>
<accession>A0A5C5X6K8</accession>
<sequence precursor="true">MQSSKSSFAKILVCLSVCFCGSVLTNALLADSPSYNRDIRPILSDKCFYCHGPDEEDRQADLRLDDEAAAKQIAITPGSLEESLLIQRILSDDEFEKMPPPDSGKELSESEIQLLSEWIQSGAEYEPYWAYVAPRDVPAPDSESHTDWATTEIDRFISARLAKESLSPSPPADSVTLVRRLYFDLIGLPPTSETIEQFAESPSEESYEKLVDELLASRHFGERMAAYWLDLVRFADTVGYHGDQDHNISPYRDWVISAFNSDMPFDEFTKSQLAGDLINDEDLNQLIASGYNRLLQTSHEGGLQPKEYLAIYAADRVRNLSAVWMGATVGCAQCHNHKYDPYTIEDFYSLAAFFADVDEAQHFKLGSNALPTRRPPEIPIFSPEQKERLQEIDDSLSKLTEEDSEERSQLESEKKSIEKSARWTMITKSIEPRTMRVLPRGNWLDDSGPVVQPAIPRFLGQVDHEGERATRLDLANWLTDPTEGVGGLTARVQANRIWYLLFGTGLSRSLDDFGGQGEPPSHPELLDYLALQFIDSDWSIKKLMKQIVMSQTYRQSSVASETLRSKDPENQLFARQGSFRLPAEMVRDNALVVSGLLNDEFGGSSAKPYQPSGYYRHLNFPTREYEFDKDRNQYRRGVYMHWQRQFLHPMLKAFDAPSREECTAQRPRSNTPLAALVLMNDPTFVEAGRAFAERILTEAEPEESDRIQFAFNECLSRNPDPVEQEILIDLLERSRKVYQQDVSAADQLLEVGLAPVEEVSNKAELAAWTTVARAILNLNETITRN</sequence>
<proteinExistence type="predicted"/>
<feature type="signal peptide" evidence="1">
    <location>
        <begin position="1"/>
        <end position="30"/>
    </location>
</feature>
<feature type="domain" description="Cytochrome C Planctomycete-type" evidence="4">
    <location>
        <begin position="47"/>
        <end position="102"/>
    </location>
</feature>
<feature type="domain" description="DUF1553" evidence="3">
    <location>
        <begin position="470"/>
        <end position="730"/>
    </location>
</feature>
<dbReference type="GO" id="GO:0020037">
    <property type="term" value="F:heme binding"/>
    <property type="evidence" value="ECO:0007669"/>
    <property type="project" value="InterPro"/>
</dbReference>
<comment type="caution">
    <text evidence="5">The sequence shown here is derived from an EMBL/GenBank/DDBJ whole genome shotgun (WGS) entry which is preliminary data.</text>
</comment>
<dbReference type="Pfam" id="PF07587">
    <property type="entry name" value="PSD1"/>
    <property type="match status" value="1"/>
</dbReference>
<evidence type="ECO:0000313" key="5">
    <source>
        <dbReference type="EMBL" id="TWT58408.1"/>
    </source>
</evidence>
<evidence type="ECO:0000313" key="6">
    <source>
        <dbReference type="Proteomes" id="UP000317243"/>
    </source>
</evidence>
<dbReference type="Pfam" id="PF07583">
    <property type="entry name" value="PSCyt2"/>
    <property type="match status" value="1"/>
</dbReference>
<organism evidence="5 6">
    <name type="scientific">Thalassoglobus neptunius</name>
    <dbReference type="NCBI Taxonomy" id="1938619"/>
    <lineage>
        <taxon>Bacteria</taxon>
        <taxon>Pseudomonadati</taxon>
        <taxon>Planctomycetota</taxon>
        <taxon>Planctomycetia</taxon>
        <taxon>Planctomycetales</taxon>
        <taxon>Planctomycetaceae</taxon>
        <taxon>Thalassoglobus</taxon>
    </lineage>
</organism>
<protein>
    <submittedName>
        <fullName evidence="5">Planctomycete cytochrome C</fullName>
    </submittedName>
</protein>
<dbReference type="Pfam" id="PF07635">
    <property type="entry name" value="PSCyt1"/>
    <property type="match status" value="1"/>
</dbReference>
<dbReference type="InterPro" id="IPR022655">
    <property type="entry name" value="DUF1553"/>
</dbReference>
<feature type="domain" description="DUF1549" evidence="2">
    <location>
        <begin position="152"/>
        <end position="358"/>
    </location>
</feature>
<dbReference type="GO" id="GO:0009055">
    <property type="term" value="F:electron transfer activity"/>
    <property type="evidence" value="ECO:0007669"/>
    <property type="project" value="InterPro"/>
</dbReference>
<dbReference type="Proteomes" id="UP000317243">
    <property type="component" value="Unassembled WGS sequence"/>
</dbReference>
<dbReference type="InterPro" id="IPR011444">
    <property type="entry name" value="DUF1549"/>
</dbReference>
<evidence type="ECO:0000256" key="1">
    <source>
        <dbReference type="SAM" id="SignalP"/>
    </source>
</evidence>
<dbReference type="PANTHER" id="PTHR35889:SF3">
    <property type="entry name" value="F-BOX DOMAIN-CONTAINING PROTEIN"/>
    <property type="match status" value="1"/>
</dbReference>
<evidence type="ECO:0000259" key="2">
    <source>
        <dbReference type="Pfam" id="PF07583"/>
    </source>
</evidence>
<feature type="chain" id="PRO_5022832323" evidence="1">
    <location>
        <begin position="31"/>
        <end position="785"/>
    </location>
</feature>
<dbReference type="InterPro" id="IPR036909">
    <property type="entry name" value="Cyt_c-like_dom_sf"/>
</dbReference>
<keyword evidence="1" id="KW-0732">Signal</keyword>
<gene>
    <name evidence="5" type="ORF">KOR42_17820</name>
</gene>
<dbReference type="PANTHER" id="PTHR35889">
    <property type="entry name" value="CYCLOINULO-OLIGOSACCHARIDE FRUCTANOTRANSFERASE-RELATED"/>
    <property type="match status" value="1"/>
</dbReference>
<dbReference type="AlphaFoldDB" id="A0A5C5X6K8"/>